<evidence type="ECO:0000256" key="7">
    <source>
        <dbReference type="SAM" id="MobiDB-lite"/>
    </source>
</evidence>
<keyword evidence="5" id="KW-0326">Glycosidase</keyword>
<evidence type="ECO:0000256" key="1">
    <source>
        <dbReference type="ARBA" id="ARBA00005641"/>
    </source>
</evidence>
<keyword evidence="3" id="KW-0136">Cellulose degradation</keyword>
<keyword evidence="6" id="KW-0624">Polysaccharide degradation</keyword>
<evidence type="ECO:0000256" key="2">
    <source>
        <dbReference type="ARBA" id="ARBA00022801"/>
    </source>
</evidence>
<dbReference type="InterPro" id="IPR001547">
    <property type="entry name" value="Glyco_hydro_5"/>
</dbReference>
<evidence type="ECO:0000259" key="9">
    <source>
        <dbReference type="Pfam" id="PF00150"/>
    </source>
</evidence>
<sequence>MAKYQIYPGQKVMATWMVLLVTMASLSAPRATAQMMEPAAASSEGPIDLYLYAAYAPGLSVPARPPQLTAKAITSKRISCSHRRATTISSASATVLEASARKAKCVSAYPLNGGMYNLLASYIEGANWATWKCYKNAPAASGGAVVTAAAPAEVPLFSSQAVNLAGGNSYTCIATYTPLTAAQKAEIAAMDWNSQVTQVAAAAVATVAPMDAADSSDPSGDAGITPAVGASCPTPAYTQPPRGKPAAILDTQGAKLINQNTKEAIQIRGLNWFGFNVDMGMVDGLWAGGSDATTDFSTIVYQIRQLGYNAVRLPFAHRFLAKTDVWDLERECTQLSQGQMRSRLMDPQDSAAYIRKILPGNASPMPNPAGKCNTYLPKRNNQDRLLFTIQQFVAQGMYVVLDYQPQGLEQHAYNLNQFVTAWSELWKAVACLPNFYSDIAGRVLIDVMNEPDSMGIRWEASGDRPGAEQLYLATADALHRITPNRMLFMFEGTGQNMIGLNWGNGFVTDKDTISSRGLSNPTSFFEQVVTRPWVKKAVFSPHLYPPTITMSTWLGKALWEQSNLAFGYLQSTGYCNGRGCTQFPILVGETGSAYKEETDKVWLQDFADYAFARGAAAAYNKVPLNGWMWWAYNENSGDTGGIVTNQWQDLHWDKLRYMMRSLDLQPWYKWSTTGNSRRRPTRPASGEDGLGAYDDEPLAAGDAAAAAGNEVVQG</sequence>
<feature type="chain" id="PRO_5047510001" description="Glycoside hydrolase family 5 domain-containing protein" evidence="8">
    <location>
        <begin position="34"/>
        <end position="714"/>
    </location>
</feature>
<dbReference type="Pfam" id="PF00150">
    <property type="entry name" value="Cellulase"/>
    <property type="match status" value="1"/>
</dbReference>
<reference evidence="10 11" key="1">
    <citation type="submission" date="2023-05" db="EMBL/GenBank/DDBJ databases">
        <title>A 100% complete, gapless, phased diploid assembly of the Scenedesmus obliquus UTEX 3031 genome.</title>
        <authorList>
            <person name="Biondi T.C."/>
            <person name="Hanschen E.R."/>
            <person name="Kwon T."/>
            <person name="Eng W."/>
            <person name="Kruse C.P.S."/>
            <person name="Koehler S.I."/>
            <person name="Kunde Y."/>
            <person name="Gleasner C.D."/>
            <person name="You Mak K.T."/>
            <person name="Polle J."/>
            <person name="Hovde B.T."/>
            <person name="Starkenburg S.R."/>
        </authorList>
    </citation>
    <scope>NUCLEOTIDE SEQUENCE [LARGE SCALE GENOMIC DNA]</scope>
    <source>
        <strain evidence="10 11">DOE0152z</strain>
    </source>
</reference>
<dbReference type="InterPro" id="IPR017853">
    <property type="entry name" value="GH"/>
</dbReference>
<dbReference type="Proteomes" id="UP001244341">
    <property type="component" value="Chromosome 1b"/>
</dbReference>
<proteinExistence type="inferred from homology"/>
<evidence type="ECO:0000256" key="6">
    <source>
        <dbReference type="ARBA" id="ARBA00023326"/>
    </source>
</evidence>
<dbReference type="PANTHER" id="PTHR35923:SF2">
    <property type="entry name" value="ENDOGLUCANASE"/>
    <property type="match status" value="1"/>
</dbReference>
<feature type="domain" description="Glycoside hydrolase family 5" evidence="9">
    <location>
        <begin position="372"/>
        <end position="632"/>
    </location>
</feature>
<feature type="region of interest" description="Disordered" evidence="7">
    <location>
        <begin position="673"/>
        <end position="696"/>
    </location>
</feature>
<comment type="similarity">
    <text evidence="1">Belongs to the glycosyl hydrolase 5 (cellulase A) family.</text>
</comment>
<dbReference type="Gene3D" id="3.20.20.80">
    <property type="entry name" value="Glycosidases"/>
    <property type="match status" value="1"/>
</dbReference>
<evidence type="ECO:0000256" key="5">
    <source>
        <dbReference type="ARBA" id="ARBA00023295"/>
    </source>
</evidence>
<evidence type="ECO:0000313" key="11">
    <source>
        <dbReference type="Proteomes" id="UP001244341"/>
    </source>
</evidence>
<keyword evidence="11" id="KW-1185">Reference proteome</keyword>
<name>A0ABY8TGW0_TETOB</name>
<keyword evidence="8" id="KW-0732">Signal</keyword>
<evidence type="ECO:0000313" key="10">
    <source>
        <dbReference type="EMBL" id="WIA08306.1"/>
    </source>
</evidence>
<evidence type="ECO:0000256" key="4">
    <source>
        <dbReference type="ARBA" id="ARBA00023277"/>
    </source>
</evidence>
<evidence type="ECO:0000256" key="8">
    <source>
        <dbReference type="SAM" id="SignalP"/>
    </source>
</evidence>
<organism evidence="10 11">
    <name type="scientific">Tetradesmus obliquus</name>
    <name type="common">Green alga</name>
    <name type="synonym">Acutodesmus obliquus</name>
    <dbReference type="NCBI Taxonomy" id="3088"/>
    <lineage>
        <taxon>Eukaryota</taxon>
        <taxon>Viridiplantae</taxon>
        <taxon>Chlorophyta</taxon>
        <taxon>core chlorophytes</taxon>
        <taxon>Chlorophyceae</taxon>
        <taxon>CS clade</taxon>
        <taxon>Sphaeropleales</taxon>
        <taxon>Scenedesmaceae</taxon>
        <taxon>Tetradesmus</taxon>
    </lineage>
</organism>
<dbReference type="PANTHER" id="PTHR35923">
    <property type="entry name" value="MAJOR EXTRACELLULAR ENDOGLUCANASE"/>
    <property type="match status" value="1"/>
</dbReference>
<dbReference type="EMBL" id="CP126208">
    <property type="protein sequence ID" value="WIA08306.1"/>
    <property type="molecule type" value="Genomic_DNA"/>
</dbReference>
<dbReference type="SUPFAM" id="SSF51445">
    <property type="entry name" value="(Trans)glycosidases"/>
    <property type="match status" value="1"/>
</dbReference>
<accession>A0ABY8TGW0</accession>
<evidence type="ECO:0000256" key="3">
    <source>
        <dbReference type="ARBA" id="ARBA00023001"/>
    </source>
</evidence>
<feature type="signal peptide" evidence="8">
    <location>
        <begin position="1"/>
        <end position="33"/>
    </location>
</feature>
<keyword evidence="2" id="KW-0378">Hydrolase</keyword>
<protein>
    <recommendedName>
        <fullName evidence="9">Glycoside hydrolase family 5 domain-containing protein</fullName>
    </recommendedName>
</protein>
<gene>
    <name evidence="10" type="ORF">OEZ85_007749</name>
</gene>
<keyword evidence="4" id="KW-0119">Carbohydrate metabolism</keyword>